<evidence type="ECO:0000313" key="6">
    <source>
        <dbReference type="Proteomes" id="UP000663852"/>
    </source>
</evidence>
<keyword evidence="5" id="KW-1185">Reference proteome</keyword>
<evidence type="ECO:0000313" key="4">
    <source>
        <dbReference type="EMBL" id="CAF1425427.1"/>
    </source>
</evidence>
<evidence type="ECO:0000256" key="1">
    <source>
        <dbReference type="SAM" id="Coils"/>
    </source>
</evidence>
<feature type="coiled-coil region" evidence="1">
    <location>
        <begin position="190"/>
        <end position="252"/>
    </location>
</feature>
<dbReference type="EMBL" id="CAJNOR010000726">
    <property type="protein sequence ID" value="CAF0992240.1"/>
    <property type="molecule type" value="Genomic_DNA"/>
</dbReference>
<organism evidence="4 6">
    <name type="scientific">Adineta ricciae</name>
    <name type="common">Rotifer</name>
    <dbReference type="NCBI Taxonomy" id="249248"/>
    <lineage>
        <taxon>Eukaryota</taxon>
        <taxon>Metazoa</taxon>
        <taxon>Spiralia</taxon>
        <taxon>Gnathifera</taxon>
        <taxon>Rotifera</taxon>
        <taxon>Eurotatoria</taxon>
        <taxon>Bdelloidea</taxon>
        <taxon>Adinetida</taxon>
        <taxon>Adinetidae</taxon>
        <taxon>Adineta</taxon>
    </lineage>
</organism>
<evidence type="ECO:0000256" key="2">
    <source>
        <dbReference type="SAM" id="MobiDB-lite"/>
    </source>
</evidence>
<dbReference type="OrthoDB" id="10030335at2759"/>
<feature type="compositionally biased region" description="Low complexity" evidence="2">
    <location>
        <begin position="364"/>
        <end position="376"/>
    </location>
</feature>
<comment type="caution">
    <text evidence="4">The sequence shown here is derived from an EMBL/GenBank/DDBJ whole genome shotgun (WGS) entry which is preliminary data.</text>
</comment>
<evidence type="ECO:0000313" key="3">
    <source>
        <dbReference type="EMBL" id="CAF0992240.1"/>
    </source>
</evidence>
<name>A0A815MJG8_ADIRI</name>
<evidence type="ECO:0000313" key="5">
    <source>
        <dbReference type="Proteomes" id="UP000663828"/>
    </source>
</evidence>
<dbReference type="AlphaFoldDB" id="A0A815MJG8"/>
<proteinExistence type="predicted"/>
<gene>
    <name evidence="4" type="ORF">EDS130_LOCUS37825</name>
    <name evidence="3" type="ORF">XAT740_LOCUS12758</name>
</gene>
<accession>A0A815MJG8</accession>
<keyword evidence="1" id="KW-0175">Coiled coil</keyword>
<reference evidence="4" key="1">
    <citation type="submission" date="2021-02" db="EMBL/GenBank/DDBJ databases">
        <authorList>
            <person name="Nowell W R."/>
        </authorList>
    </citation>
    <scope>NUCLEOTIDE SEQUENCE</scope>
</reference>
<protein>
    <submittedName>
        <fullName evidence="4">Uncharacterized protein</fullName>
    </submittedName>
</protein>
<feature type="region of interest" description="Disordered" evidence="2">
    <location>
        <begin position="333"/>
        <end position="394"/>
    </location>
</feature>
<sequence>MASSSIKQQLVESVVPPYRTAYTTLNEQIVAKLLAADVESDQTSIQELVHSLMYAAKNVHSQLHAATQAIEKLRTAAAEQISQLVLSVSNQEEQIRNTQEAIHRANHNIHSAQHQINVVQTEIHHSQNSLSLANQAVIDAEEEVRQARICHMGRRRKRFLGGLLRELNPVRIFRNVIGKPLCSVINSGGIDNAKERRASVHHNLQQAHERLHQHQQNLNNQQAHYQRVQAELNDANAKLQATISSLNEQRAEQSLIASMEKQLRSVELHLKHILGSSTVLRDAIVQLIDFETVIEPLNSVYHEMLNNSVMRPLGFEISQETTSQINTNLKQLSDKLPQMPMNTGLDSSDEEEDKCDLSAVYEESSSSTITDSVSNMSEEDETRDPYAPTEPIDCSPLSTTYSVHIQSFSYNSDLKEYQEAAERAKSKFYTCLQDPPARRPSYATFMRVTKAIHIDDQYTNEQIRQCNYVPECVQKLWITYEFSKA</sequence>
<dbReference type="Proteomes" id="UP000663852">
    <property type="component" value="Unassembled WGS sequence"/>
</dbReference>
<dbReference type="Proteomes" id="UP000663828">
    <property type="component" value="Unassembled WGS sequence"/>
</dbReference>
<dbReference type="EMBL" id="CAJNOJ010000381">
    <property type="protein sequence ID" value="CAF1425427.1"/>
    <property type="molecule type" value="Genomic_DNA"/>
</dbReference>
<feature type="coiled-coil region" evidence="1">
    <location>
        <begin position="81"/>
        <end position="115"/>
    </location>
</feature>